<evidence type="ECO:0000256" key="2">
    <source>
        <dbReference type="ARBA" id="ARBA00005891"/>
    </source>
</evidence>
<evidence type="ECO:0000256" key="8">
    <source>
        <dbReference type="SAM" id="MobiDB-lite"/>
    </source>
</evidence>
<dbReference type="GO" id="GO:0032981">
    <property type="term" value="P:mitochondrial respiratory chain complex I assembly"/>
    <property type="evidence" value="ECO:0007669"/>
    <property type="project" value="TreeGrafter"/>
</dbReference>
<dbReference type="InterPro" id="IPR038375">
    <property type="entry name" value="NDUFAF7_sf"/>
</dbReference>
<evidence type="ECO:0000256" key="3">
    <source>
        <dbReference type="ARBA" id="ARBA00011935"/>
    </source>
</evidence>
<comment type="subcellular location">
    <subcellularLocation>
        <location evidence="1">Mitochondrion</location>
    </subcellularLocation>
</comment>
<dbReference type="PANTHER" id="PTHR12049:SF7">
    <property type="entry name" value="PROTEIN ARGININE METHYLTRANSFERASE NDUFAF7, MITOCHONDRIAL"/>
    <property type="match status" value="1"/>
</dbReference>
<keyword evidence="10" id="KW-1185">Reference proteome</keyword>
<dbReference type="GO" id="GO:0005739">
    <property type="term" value="C:mitochondrion"/>
    <property type="evidence" value="ECO:0007669"/>
    <property type="project" value="UniProtKB-SubCell"/>
</dbReference>
<feature type="compositionally biased region" description="Basic and acidic residues" evidence="8">
    <location>
        <begin position="401"/>
        <end position="432"/>
    </location>
</feature>
<accession>A0A196S8Z5</accession>
<gene>
    <name evidence="9" type="ORF">AV274_5814</name>
</gene>
<comment type="caution">
    <text evidence="9">The sequence shown here is derived from an EMBL/GenBank/DDBJ whole genome shotgun (WGS) entry which is preliminary data.</text>
</comment>
<dbReference type="InterPro" id="IPR003788">
    <property type="entry name" value="NDUFAF7"/>
</dbReference>
<comment type="catalytic activity">
    <reaction evidence="7">
        <text>L-arginyl-[protein] + 2 S-adenosyl-L-methionine = N(omega),N(omega)'-dimethyl-L-arginyl-[protein] + 2 S-adenosyl-L-homocysteine + 2 H(+)</text>
        <dbReference type="Rhea" id="RHEA:48108"/>
        <dbReference type="Rhea" id="RHEA-COMP:10532"/>
        <dbReference type="Rhea" id="RHEA-COMP:11992"/>
        <dbReference type="ChEBI" id="CHEBI:15378"/>
        <dbReference type="ChEBI" id="CHEBI:29965"/>
        <dbReference type="ChEBI" id="CHEBI:57856"/>
        <dbReference type="ChEBI" id="CHEBI:59789"/>
        <dbReference type="ChEBI" id="CHEBI:88221"/>
        <dbReference type="EC" id="2.1.1.320"/>
    </reaction>
</comment>
<evidence type="ECO:0000256" key="5">
    <source>
        <dbReference type="ARBA" id="ARBA00022679"/>
    </source>
</evidence>
<dbReference type="Pfam" id="PF02636">
    <property type="entry name" value="Methyltransf_28"/>
    <property type="match status" value="2"/>
</dbReference>
<comment type="similarity">
    <text evidence="2">Belongs to the NDUFAF7 family.</text>
</comment>
<evidence type="ECO:0000256" key="1">
    <source>
        <dbReference type="ARBA" id="ARBA00004173"/>
    </source>
</evidence>
<sequence>MLSAIGRSLCKRNVLAPFTRAVSRSVPYFSEEDMKKISSADTKNLSEHIKNLIITKGPLSISEFTKIALTHPTLGFYHNCDVIGKEQSHFITSPEINQVFGELIGIWCVTQWEQFGKPKKMELVELGPGRGTLMSDLLRAARHFPGFYNGLDIHLVEMSSGMREKQKYALDCKPLDKPEPKDVVTGKEHMKLRDAANLDVFWHNTIASVPHDHPTLIIGHEFLDALPIQKFQYTKKGWREVLIDLKDHVDWAVDEELENKVKGDDHASLSLEKAVAAEPAKNEDTAGLEFKEILCPHNNLAATAMLGGLFEGETIDQTPASNESAFLKHVKERRRLLEEEIKKEGELGGKKSPRILDANGKPVKATIPLVDGSGKPLKDEFANVHMNEDIDAVMKSRLGAEKSMKENGAEKSMKEKGAEKGMKEKGAEKVTEKAAPMKSASEAMLNVYDAKEGDTIEICPEACMLVQEITQWLDETTGSALFIDYGNNYAPQNSIRGIKNHHFVPYLQEPGEVDITADVDFKALHRVVENSPSKKVKYFGPIPQGYFLCGLGIEERVRQMAETVEDDSKVDDIIKSAERLVHKDQMGEVYKVCCVTTGGLPTGFEGEEQFL</sequence>
<dbReference type="PANTHER" id="PTHR12049">
    <property type="entry name" value="PROTEIN ARGININE METHYLTRANSFERASE NDUFAF7, MITOCHONDRIAL"/>
    <property type="match status" value="1"/>
</dbReference>
<keyword evidence="6" id="KW-0496">Mitochondrion</keyword>
<dbReference type="GO" id="GO:0032259">
    <property type="term" value="P:methylation"/>
    <property type="evidence" value="ECO:0007669"/>
    <property type="project" value="UniProtKB-KW"/>
</dbReference>
<dbReference type="EMBL" id="LXWW01000543">
    <property type="protein sequence ID" value="OAO12459.1"/>
    <property type="molecule type" value="Genomic_DNA"/>
</dbReference>
<reference evidence="9 10" key="1">
    <citation type="submission" date="2016-05" db="EMBL/GenBank/DDBJ databases">
        <title>Nuclear genome of Blastocystis sp. subtype 1 NandII.</title>
        <authorList>
            <person name="Gentekaki E."/>
            <person name="Curtis B."/>
            <person name="Stairs C."/>
            <person name="Eme L."/>
            <person name="Herman E."/>
            <person name="Klimes V."/>
            <person name="Arias M.C."/>
            <person name="Elias M."/>
            <person name="Hilliou F."/>
            <person name="Klute M."/>
            <person name="Malik S.-B."/>
            <person name="Pightling A."/>
            <person name="Rachubinski R."/>
            <person name="Salas D."/>
            <person name="Schlacht A."/>
            <person name="Suga H."/>
            <person name="Archibald J."/>
            <person name="Ball S.G."/>
            <person name="Clark G."/>
            <person name="Dacks J."/>
            <person name="Van Der Giezen M."/>
            <person name="Tsaousis A."/>
            <person name="Roger A."/>
        </authorList>
    </citation>
    <scope>NUCLEOTIDE SEQUENCE [LARGE SCALE GENOMIC DNA]</scope>
    <source>
        <strain evidence="10">ATCC 50177 / NandII</strain>
    </source>
</reference>
<keyword evidence="5" id="KW-0808">Transferase</keyword>
<dbReference type="AlphaFoldDB" id="A0A196S8Z5"/>
<dbReference type="Gene3D" id="3.40.50.12710">
    <property type="match status" value="2"/>
</dbReference>
<evidence type="ECO:0000313" key="10">
    <source>
        <dbReference type="Proteomes" id="UP000078348"/>
    </source>
</evidence>
<feature type="region of interest" description="Disordered" evidence="8">
    <location>
        <begin position="401"/>
        <end position="435"/>
    </location>
</feature>
<dbReference type="Proteomes" id="UP000078348">
    <property type="component" value="Unassembled WGS sequence"/>
</dbReference>
<organism evidence="9 10">
    <name type="scientific">Blastocystis sp. subtype 1 (strain ATCC 50177 / NandII)</name>
    <dbReference type="NCBI Taxonomy" id="478820"/>
    <lineage>
        <taxon>Eukaryota</taxon>
        <taxon>Sar</taxon>
        <taxon>Stramenopiles</taxon>
        <taxon>Bigyra</taxon>
        <taxon>Opalozoa</taxon>
        <taxon>Opalinata</taxon>
        <taxon>Blastocystidae</taxon>
        <taxon>Blastocystis</taxon>
    </lineage>
</organism>
<dbReference type="STRING" id="478820.A0A196S8Z5"/>
<evidence type="ECO:0000256" key="7">
    <source>
        <dbReference type="ARBA" id="ARBA00048612"/>
    </source>
</evidence>
<name>A0A196S8Z5_BLAHN</name>
<evidence type="ECO:0000256" key="4">
    <source>
        <dbReference type="ARBA" id="ARBA00022603"/>
    </source>
</evidence>
<dbReference type="SUPFAM" id="SSF53335">
    <property type="entry name" value="S-adenosyl-L-methionine-dependent methyltransferases"/>
    <property type="match status" value="2"/>
</dbReference>
<dbReference type="OrthoDB" id="438553at2759"/>
<evidence type="ECO:0000256" key="6">
    <source>
        <dbReference type="ARBA" id="ARBA00023128"/>
    </source>
</evidence>
<evidence type="ECO:0000313" key="9">
    <source>
        <dbReference type="EMBL" id="OAO12459.1"/>
    </source>
</evidence>
<keyword evidence="4" id="KW-0489">Methyltransferase</keyword>
<dbReference type="EC" id="2.1.1.320" evidence="3"/>
<dbReference type="InterPro" id="IPR029063">
    <property type="entry name" value="SAM-dependent_MTases_sf"/>
</dbReference>
<protein>
    <recommendedName>
        <fullName evidence="3">type II protein arginine methyltransferase</fullName>
        <ecNumber evidence="3">2.1.1.320</ecNumber>
    </recommendedName>
</protein>
<dbReference type="GO" id="GO:0035243">
    <property type="term" value="F:protein-arginine omega-N symmetric methyltransferase activity"/>
    <property type="evidence" value="ECO:0007669"/>
    <property type="project" value="UniProtKB-EC"/>
</dbReference>
<proteinExistence type="inferred from homology"/>